<keyword evidence="2" id="KW-0808">Transferase</keyword>
<dbReference type="PANTHER" id="PTHR11703:SF2">
    <property type="entry name" value="DEOXYHYPUSINE SYNTHASE-LIKE PROTEIN"/>
    <property type="match status" value="1"/>
</dbReference>
<dbReference type="InterPro" id="IPR036982">
    <property type="entry name" value="Deoxyhypusine_synthase_sf"/>
</dbReference>
<dbReference type="InterPro" id="IPR029035">
    <property type="entry name" value="DHS-like_NAD/FAD-binding_dom"/>
</dbReference>
<sequence>MIDKAKKRRILKNRVKHIKVDSKTTVADLVSAMADMSIQARNIGQCAQVLKNMYQDKKRPTVLLGLAGPLIAAGLRRVIRDLIVNKAVDVVVSTGAIIYQDVYAALGHGHYLGSIDADDPTLRDLKIDRIYDTYIDEEKVFQADLFCGQVADKMKPGNYSSRAYLEHLADAIDDEESILWQCRQHGVPVFCPALNDSSIGIGLTEHRVRAKREGRQGIAIDSIQDNIELVQIVVKSPKTGAIYVAGGVPKNYINDSIVMGYIFGLDRGHDYAIQVTTAVTQDGGLSGSTLGESRSWGKLKKEAKYAMAWVEPSVSLPLLTGYVFGKSLTKKRKRLKMDWEGEDLKCLKKI</sequence>
<evidence type="ECO:0000313" key="4">
    <source>
        <dbReference type="Proteomes" id="UP000177309"/>
    </source>
</evidence>
<dbReference type="InterPro" id="IPR002773">
    <property type="entry name" value="Deoxyhypusine_synthase"/>
</dbReference>
<evidence type="ECO:0000313" key="3">
    <source>
        <dbReference type="EMBL" id="OGC35137.1"/>
    </source>
</evidence>
<evidence type="ECO:0000256" key="2">
    <source>
        <dbReference type="ARBA" id="ARBA00022679"/>
    </source>
</evidence>
<dbReference type="AlphaFoldDB" id="A0A1F4TR67"/>
<dbReference type="SUPFAM" id="SSF52467">
    <property type="entry name" value="DHS-like NAD/FAD-binding domain"/>
    <property type="match status" value="1"/>
</dbReference>
<evidence type="ECO:0008006" key="5">
    <source>
        <dbReference type="Google" id="ProtNLM"/>
    </source>
</evidence>
<proteinExistence type="inferred from homology"/>
<reference evidence="3 4" key="1">
    <citation type="journal article" date="2016" name="Nat. Commun.">
        <title>Thousands of microbial genomes shed light on interconnected biogeochemical processes in an aquifer system.</title>
        <authorList>
            <person name="Anantharaman K."/>
            <person name="Brown C.T."/>
            <person name="Hug L.A."/>
            <person name="Sharon I."/>
            <person name="Castelle C.J."/>
            <person name="Probst A.J."/>
            <person name="Thomas B.C."/>
            <person name="Singh A."/>
            <person name="Wilkins M.J."/>
            <person name="Karaoz U."/>
            <person name="Brodie E.L."/>
            <person name="Williams K.H."/>
            <person name="Hubbard S.S."/>
            <person name="Banfield J.F."/>
        </authorList>
    </citation>
    <scope>NUCLEOTIDE SEQUENCE [LARGE SCALE GENOMIC DNA]</scope>
</reference>
<name>A0A1F4TR67_UNCSA</name>
<dbReference type="EMBL" id="MEUI01000008">
    <property type="protein sequence ID" value="OGC35137.1"/>
    <property type="molecule type" value="Genomic_DNA"/>
</dbReference>
<protein>
    <recommendedName>
        <fullName evidence="5">Deoxyhypusine synthase</fullName>
    </recommendedName>
</protein>
<comment type="caution">
    <text evidence="3">The sequence shown here is derived from an EMBL/GenBank/DDBJ whole genome shotgun (WGS) entry which is preliminary data.</text>
</comment>
<dbReference type="GO" id="GO:0034038">
    <property type="term" value="F:deoxyhypusine synthase activity"/>
    <property type="evidence" value="ECO:0007669"/>
    <property type="project" value="TreeGrafter"/>
</dbReference>
<dbReference type="PANTHER" id="PTHR11703">
    <property type="entry name" value="DEOXYHYPUSINE SYNTHASE"/>
    <property type="match status" value="1"/>
</dbReference>
<comment type="similarity">
    <text evidence="1">Belongs to the deoxyhypusine synthase family.</text>
</comment>
<gene>
    <name evidence="3" type="ORF">A2462_05980</name>
</gene>
<dbReference type="Pfam" id="PF01916">
    <property type="entry name" value="DS"/>
    <property type="match status" value="1"/>
</dbReference>
<dbReference type="GO" id="GO:0005737">
    <property type="term" value="C:cytoplasm"/>
    <property type="evidence" value="ECO:0007669"/>
    <property type="project" value="TreeGrafter"/>
</dbReference>
<organism evidence="3 4">
    <name type="scientific">candidate division WOR-1 bacterium RIFOXYC2_FULL_41_25</name>
    <dbReference type="NCBI Taxonomy" id="1802586"/>
    <lineage>
        <taxon>Bacteria</taxon>
        <taxon>Bacillati</taxon>
        <taxon>Saganbacteria</taxon>
    </lineage>
</organism>
<dbReference type="Gene3D" id="3.40.910.10">
    <property type="entry name" value="Deoxyhypusine synthase"/>
    <property type="match status" value="1"/>
</dbReference>
<evidence type="ECO:0000256" key="1">
    <source>
        <dbReference type="ARBA" id="ARBA00009892"/>
    </source>
</evidence>
<accession>A0A1F4TR67</accession>
<dbReference type="Proteomes" id="UP000177309">
    <property type="component" value="Unassembled WGS sequence"/>
</dbReference>